<keyword evidence="2" id="KW-1185">Reference proteome</keyword>
<evidence type="ECO:0000313" key="2">
    <source>
        <dbReference type="Proteomes" id="UP000431901"/>
    </source>
</evidence>
<organism evidence="1 2">
    <name type="scientific">Actinomadura rayongensis</name>
    <dbReference type="NCBI Taxonomy" id="1429076"/>
    <lineage>
        <taxon>Bacteria</taxon>
        <taxon>Bacillati</taxon>
        <taxon>Actinomycetota</taxon>
        <taxon>Actinomycetes</taxon>
        <taxon>Streptosporangiales</taxon>
        <taxon>Thermomonosporaceae</taxon>
        <taxon>Actinomadura</taxon>
    </lineage>
</organism>
<dbReference type="EMBL" id="WUTW01000008">
    <property type="protein sequence ID" value="MXQ67738.1"/>
    <property type="molecule type" value="Genomic_DNA"/>
</dbReference>
<reference evidence="1 2" key="1">
    <citation type="submission" date="2019-12" db="EMBL/GenBank/DDBJ databases">
        <title>Nocardia macrotermitis sp. nov. and Nocardia aurantia sp. nov., isolated from the gut of the fungus growing-termite Macrotermes natalensis.</title>
        <authorList>
            <person name="Christine B."/>
            <person name="Rene B."/>
        </authorList>
    </citation>
    <scope>NUCLEOTIDE SEQUENCE [LARGE SCALE GENOMIC DNA]</scope>
    <source>
        <strain evidence="1 2">DSM 102126</strain>
    </source>
</reference>
<protein>
    <submittedName>
        <fullName evidence="1">Uncharacterized protein</fullName>
    </submittedName>
</protein>
<comment type="caution">
    <text evidence="1">The sequence shown here is derived from an EMBL/GenBank/DDBJ whole genome shotgun (WGS) entry which is preliminary data.</text>
</comment>
<name>A0A6I4WDD6_9ACTN</name>
<accession>A0A6I4WDD6</accession>
<dbReference type="RefSeq" id="WP_161105922.1">
    <property type="nucleotide sequence ID" value="NZ_JBHLYI010000011.1"/>
</dbReference>
<sequence length="177" mass="18030">MTACEVCPAGHLTMTGLPVCESCYGEVAAALDALPGLLTGLGAATARSLARPARELPGPPRSPGPSAPADETVIDLRAELKDAVRAWAALAGIGAAAPPVRALATNLASALAAPGGTAAAARLLHLTAAARRRLDPPEVIRLRERCPECGTLGLLALSTHRVAAWCSFCEVEVTRAV</sequence>
<evidence type="ECO:0000313" key="1">
    <source>
        <dbReference type="EMBL" id="MXQ67738.1"/>
    </source>
</evidence>
<dbReference type="AlphaFoldDB" id="A0A6I4WDD6"/>
<gene>
    <name evidence="1" type="ORF">GQ466_27335</name>
</gene>
<proteinExistence type="predicted"/>
<dbReference type="Proteomes" id="UP000431901">
    <property type="component" value="Unassembled WGS sequence"/>
</dbReference>